<comment type="caution">
    <text evidence="2">The sequence shown here is derived from an EMBL/GenBank/DDBJ whole genome shotgun (WGS) entry which is preliminary data.</text>
</comment>
<gene>
    <name evidence="1" type="ORF">HKX05_12835</name>
    <name evidence="2" type="ORF">HLV41_16400</name>
</gene>
<dbReference type="EMBL" id="JABYQV010000017">
    <property type="protein sequence ID" value="NVP32619.1"/>
    <property type="molecule type" value="Genomic_DNA"/>
</dbReference>
<sequence>MNHDMPPLADQATYDIPHLMNGGTDIVPVEAVFHVPAVHPAGSGPWLAEADKIAWRDRTTGLDCIIRRSRATGCLEGFVAVPPSHPLFGLSVAAIVAFDLRVHGGVTYAAECQRNVPEDTSVCHVPRPIFRQTPARDAIIAKPASPQRLIPGHGPEDDAWWFGFSCDKATDLRPDGSRSSRADRVPLGISLPVYRDENFVYRECLKLAHQLHALSADGHTTRIVSDRQLTNGKTEG</sequence>
<reference evidence="3 4" key="1">
    <citation type="submission" date="2020-05" db="EMBL/GenBank/DDBJ databases">
        <title>Draft Genome Sequences of Sphingomonas sp. Isolated from the International Space Station.</title>
        <authorList>
            <person name="Bijlani S."/>
            <person name="Singh N.K."/>
            <person name="Mason C.E."/>
            <person name="Wang C.C."/>
            <person name="Venkateswaran K."/>
        </authorList>
    </citation>
    <scope>NUCLEOTIDE SEQUENCE [LARGE SCALE GENOMIC DNA]</scope>
    <source>
        <strain evidence="1 4">IIF7SW-B5</strain>
        <strain evidence="2">ISS-IIF7SWP</strain>
    </source>
</reference>
<protein>
    <submittedName>
        <fullName evidence="2">Uncharacterized protein</fullName>
    </submittedName>
</protein>
<accession>A0A7Y7QXN9</accession>
<dbReference type="EMBL" id="JABEOV010000015">
    <property type="protein sequence ID" value="NNG54240.1"/>
    <property type="molecule type" value="Genomic_DNA"/>
</dbReference>
<name>A0A7Y7QXN9_9SPHN</name>
<dbReference type="Proteomes" id="UP000531581">
    <property type="component" value="Unassembled WGS sequence"/>
</dbReference>
<proteinExistence type="predicted"/>
<dbReference type="GeneID" id="78487077"/>
<evidence type="ECO:0000313" key="2">
    <source>
        <dbReference type="EMBL" id="NVP32619.1"/>
    </source>
</evidence>
<evidence type="ECO:0000313" key="1">
    <source>
        <dbReference type="EMBL" id="NNG54240.1"/>
    </source>
</evidence>
<dbReference type="Proteomes" id="UP000557656">
    <property type="component" value="Unassembled WGS sequence"/>
</dbReference>
<evidence type="ECO:0000313" key="3">
    <source>
        <dbReference type="Proteomes" id="UP000531581"/>
    </source>
</evidence>
<organism evidence="2 3">
    <name type="scientific">Sphingomonas sanguinis</name>
    <dbReference type="NCBI Taxonomy" id="33051"/>
    <lineage>
        <taxon>Bacteria</taxon>
        <taxon>Pseudomonadati</taxon>
        <taxon>Pseudomonadota</taxon>
        <taxon>Alphaproteobacteria</taxon>
        <taxon>Sphingomonadales</taxon>
        <taxon>Sphingomonadaceae</taxon>
        <taxon>Sphingomonas</taxon>
    </lineage>
</organism>
<keyword evidence="4" id="KW-1185">Reference proteome</keyword>
<dbReference type="RefSeq" id="WP_061780658.1">
    <property type="nucleotide sequence ID" value="NZ_JABEOV010000015.1"/>
</dbReference>
<evidence type="ECO:0000313" key="4">
    <source>
        <dbReference type="Proteomes" id="UP000557656"/>
    </source>
</evidence>
<dbReference type="AlphaFoldDB" id="A0A7Y7QXN9"/>